<keyword evidence="3" id="KW-0812">Transmembrane</keyword>
<feature type="compositionally biased region" description="Basic and acidic residues" evidence="2">
    <location>
        <begin position="49"/>
        <end position="60"/>
    </location>
</feature>
<feature type="region of interest" description="Disordered" evidence="2">
    <location>
        <begin position="30"/>
        <end position="60"/>
    </location>
</feature>
<feature type="compositionally biased region" description="Low complexity" evidence="2">
    <location>
        <begin position="815"/>
        <end position="867"/>
    </location>
</feature>
<sequence length="879" mass="96289">MRSSVWRIAPLLLFAFFIFLASSAAREAPQQDGADQQPLADSQSASESAHWEGAGRKADDGYAQEQNELADIVKEATAMLRKVKAPAVSKLARYTSKPKGFFGSSAYYAKEAFVLLFMNTPKQSNLLTTSSSHAPKLGQPLSKAVKLLQDAAKESSPDAVFLLAEMNFHGNFTHPISYPQAFKYYKQLADLDGNSTAQYMLGFLYGTGLASPDVPADQAKSMLYHTFAAEQGNTRSEMTLAYRHHAGIATARNCDEAVHWYKKVADKAVDYYRSGPPGGHSLPRDSYRLADEEGGVYGEGASVSSAGVHAKQGGPTSDAYADVEDVLEYLHLQSSKGDLKATFGLARLHYDGARGLKRDMKIAKQFFLLVAREYWSEGGKINKDLPPGTEKLASKSAGYLGRMFLRGEGMEQSFGKARIWFTRGISNGDALSQYSLGLMHLDGLGIPQDTIKAADYLSAAADQDLAVAQTQLGMLFLDQGDTQTATRYFELAARNSHIEAFYYLAEMNNQAIGRDRSCGMAAVYYKIVAEKAESIWGSLSEASEAYEDGDVQKAVLNYLMAAEQGSENAQANVAWLLDQSKPNWSPISWLLSLGQNVKTVVGDAALALIYWTRSAKQQNYDSLVKMGDYYLAGVGTLTSAENAAACYQAAAETLQSAQAMWNLGWMHENGIGIDQDFHLAKRFYDQALETNKEAYLPVKLSLFKLSWRSWWNDVTNGGVKSMGSDEPQRKRRTFTEWLNDFLEADAAMYAAEYEADDWGTEHDGMPGGDDYWEGGEGELDDAVLETLLIGGLVAVLGWLVYYRQQRRRDAEQRRQAGVQGAQGQQQQQGQEQQIAAAGGGQAEQQGQPQPVPGQQPDGGFFPQPGDPNWNAWAAGGVGH</sequence>
<dbReference type="AlphaFoldDB" id="A0AAV9JEC2"/>
<protein>
    <submittedName>
        <fullName evidence="5">Uncharacterized protein</fullName>
    </submittedName>
</protein>
<reference evidence="5 6" key="1">
    <citation type="submission" date="2021-11" db="EMBL/GenBank/DDBJ databases">
        <title>Black yeast isolated from Biological Soil Crust.</title>
        <authorList>
            <person name="Kurbessoian T."/>
        </authorList>
    </citation>
    <scope>NUCLEOTIDE SEQUENCE [LARGE SCALE GENOMIC DNA]</scope>
    <source>
        <strain evidence="5 6">CCFEE 5522</strain>
    </source>
</reference>
<dbReference type="SMART" id="SM00671">
    <property type="entry name" value="SEL1"/>
    <property type="match status" value="11"/>
</dbReference>
<evidence type="ECO:0000313" key="5">
    <source>
        <dbReference type="EMBL" id="KAK4542757.1"/>
    </source>
</evidence>
<gene>
    <name evidence="5" type="ORF">LTR36_006133</name>
</gene>
<comment type="caution">
    <text evidence="5">The sequence shown here is derived from an EMBL/GenBank/DDBJ whole genome shotgun (WGS) entry which is preliminary data.</text>
</comment>
<dbReference type="Proteomes" id="UP001324427">
    <property type="component" value="Unassembled WGS sequence"/>
</dbReference>
<feature type="chain" id="PRO_5043933908" evidence="4">
    <location>
        <begin position="26"/>
        <end position="879"/>
    </location>
</feature>
<dbReference type="SUPFAM" id="SSF81901">
    <property type="entry name" value="HCP-like"/>
    <property type="match status" value="3"/>
</dbReference>
<dbReference type="InterPro" id="IPR050767">
    <property type="entry name" value="Sel1_AlgK"/>
</dbReference>
<dbReference type="Gene3D" id="1.25.40.10">
    <property type="entry name" value="Tetratricopeptide repeat domain"/>
    <property type="match status" value="3"/>
</dbReference>
<keyword evidence="6" id="KW-1185">Reference proteome</keyword>
<accession>A0AAV9JEC2</accession>
<dbReference type="GO" id="GO:0036503">
    <property type="term" value="P:ERAD pathway"/>
    <property type="evidence" value="ECO:0007669"/>
    <property type="project" value="TreeGrafter"/>
</dbReference>
<name>A0AAV9JEC2_9PEZI</name>
<evidence type="ECO:0000256" key="3">
    <source>
        <dbReference type="SAM" id="Phobius"/>
    </source>
</evidence>
<comment type="similarity">
    <text evidence="1">Belongs to the sel-1 family.</text>
</comment>
<dbReference type="PANTHER" id="PTHR11102:SF147">
    <property type="entry name" value="SEL1L ADAPTOR SUBUNIT OF ERAD E3 UBIQUITIN LIGASE"/>
    <property type="match status" value="1"/>
</dbReference>
<dbReference type="InterPro" id="IPR011990">
    <property type="entry name" value="TPR-like_helical_dom_sf"/>
</dbReference>
<evidence type="ECO:0000256" key="4">
    <source>
        <dbReference type="SAM" id="SignalP"/>
    </source>
</evidence>
<evidence type="ECO:0000256" key="2">
    <source>
        <dbReference type="SAM" id="MobiDB-lite"/>
    </source>
</evidence>
<dbReference type="GO" id="GO:0005789">
    <property type="term" value="C:endoplasmic reticulum membrane"/>
    <property type="evidence" value="ECO:0007669"/>
    <property type="project" value="TreeGrafter"/>
</dbReference>
<keyword evidence="3" id="KW-0472">Membrane</keyword>
<keyword evidence="3" id="KW-1133">Transmembrane helix</keyword>
<proteinExistence type="inferred from homology"/>
<evidence type="ECO:0000313" key="6">
    <source>
        <dbReference type="Proteomes" id="UP001324427"/>
    </source>
</evidence>
<dbReference type="PANTHER" id="PTHR11102">
    <property type="entry name" value="SEL-1-LIKE PROTEIN"/>
    <property type="match status" value="1"/>
</dbReference>
<evidence type="ECO:0000256" key="1">
    <source>
        <dbReference type="ARBA" id="ARBA00038101"/>
    </source>
</evidence>
<dbReference type="InterPro" id="IPR006597">
    <property type="entry name" value="Sel1-like"/>
</dbReference>
<feature type="signal peptide" evidence="4">
    <location>
        <begin position="1"/>
        <end position="25"/>
    </location>
</feature>
<dbReference type="EMBL" id="JAVFHQ010000038">
    <property type="protein sequence ID" value="KAK4542757.1"/>
    <property type="molecule type" value="Genomic_DNA"/>
</dbReference>
<organism evidence="5 6">
    <name type="scientific">Oleoguttula mirabilis</name>
    <dbReference type="NCBI Taxonomy" id="1507867"/>
    <lineage>
        <taxon>Eukaryota</taxon>
        <taxon>Fungi</taxon>
        <taxon>Dikarya</taxon>
        <taxon>Ascomycota</taxon>
        <taxon>Pezizomycotina</taxon>
        <taxon>Dothideomycetes</taxon>
        <taxon>Dothideomycetidae</taxon>
        <taxon>Mycosphaerellales</taxon>
        <taxon>Teratosphaeriaceae</taxon>
        <taxon>Oleoguttula</taxon>
    </lineage>
</organism>
<feature type="region of interest" description="Disordered" evidence="2">
    <location>
        <begin position="812"/>
        <end position="879"/>
    </location>
</feature>
<keyword evidence="4" id="KW-0732">Signal</keyword>
<feature type="transmembrane region" description="Helical" evidence="3">
    <location>
        <begin position="782"/>
        <end position="802"/>
    </location>
</feature>
<dbReference type="Pfam" id="PF08238">
    <property type="entry name" value="Sel1"/>
    <property type="match status" value="11"/>
</dbReference>